<dbReference type="EMBL" id="KV426000">
    <property type="protein sequence ID" value="KZV92879.1"/>
    <property type="molecule type" value="Genomic_DNA"/>
</dbReference>
<feature type="transmembrane region" description="Helical" evidence="1">
    <location>
        <begin position="122"/>
        <end position="144"/>
    </location>
</feature>
<accession>A0A166AKP0</accession>
<organism evidence="3 4">
    <name type="scientific">Exidia glandulosa HHB12029</name>
    <dbReference type="NCBI Taxonomy" id="1314781"/>
    <lineage>
        <taxon>Eukaryota</taxon>
        <taxon>Fungi</taxon>
        <taxon>Dikarya</taxon>
        <taxon>Basidiomycota</taxon>
        <taxon>Agaricomycotina</taxon>
        <taxon>Agaricomycetes</taxon>
        <taxon>Auriculariales</taxon>
        <taxon>Exidiaceae</taxon>
        <taxon>Exidia</taxon>
    </lineage>
</organism>
<dbReference type="Proteomes" id="UP000077266">
    <property type="component" value="Unassembled WGS sequence"/>
</dbReference>
<dbReference type="AlphaFoldDB" id="A0A166AKP0"/>
<evidence type="ECO:0000256" key="1">
    <source>
        <dbReference type="SAM" id="Phobius"/>
    </source>
</evidence>
<keyword evidence="2" id="KW-0732">Signal</keyword>
<proteinExistence type="predicted"/>
<sequence>MFHGFRIFLFVFLWLLACVLLGLSADRIWYTRHLPTGDPLNNGKPFYDPIIAELLFTTSLAILWIPWILLAIGRRREGLRRYSFTHSVVGLFILTVLFIVGAAVSAHFWGGLSWCHRYWQCRILTALVGVAWAAALVSLLLFILEFHYAWRHRAWGYPMHGRYDPANYNSSNYPIEKRRWKWF</sequence>
<evidence type="ECO:0008006" key="5">
    <source>
        <dbReference type="Google" id="ProtNLM"/>
    </source>
</evidence>
<dbReference type="OrthoDB" id="2501127at2759"/>
<protein>
    <recommendedName>
        <fullName evidence="5">MARVEL domain-containing protein</fullName>
    </recommendedName>
</protein>
<dbReference type="PROSITE" id="PS51257">
    <property type="entry name" value="PROKAR_LIPOPROTEIN"/>
    <property type="match status" value="1"/>
</dbReference>
<evidence type="ECO:0000313" key="3">
    <source>
        <dbReference type="EMBL" id="KZV92879.1"/>
    </source>
</evidence>
<feature type="transmembrane region" description="Helical" evidence="1">
    <location>
        <begin position="84"/>
        <end position="110"/>
    </location>
</feature>
<keyword evidence="1" id="KW-1133">Transmembrane helix</keyword>
<evidence type="ECO:0000256" key="2">
    <source>
        <dbReference type="SAM" id="SignalP"/>
    </source>
</evidence>
<reference evidence="3 4" key="1">
    <citation type="journal article" date="2016" name="Mol. Biol. Evol.">
        <title>Comparative Genomics of Early-Diverging Mushroom-Forming Fungi Provides Insights into the Origins of Lignocellulose Decay Capabilities.</title>
        <authorList>
            <person name="Nagy L.G."/>
            <person name="Riley R."/>
            <person name="Tritt A."/>
            <person name="Adam C."/>
            <person name="Daum C."/>
            <person name="Floudas D."/>
            <person name="Sun H."/>
            <person name="Yadav J.S."/>
            <person name="Pangilinan J."/>
            <person name="Larsson K.H."/>
            <person name="Matsuura K."/>
            <person name="Barry K."/>
            <person name="Labutti K."/>
            <person name="Kuo R."/>
            <person name="Ohm R.A."/>
            <person name="Bhattacharya S.S."/>
            <person name="Shirouzu T."/>
            <person name="Yoshinaga Y."/>
            <person name="Martin F.M."/>
            <person name="Grigoriev I.V."/>
            <person name="Hibbett D.S."/>
        </authorList>
    </citation>
    <scope>NUCLEOTIDE SEQUENCE [LARGE SCALE GENOMIC DNA]</scope>
    <source>
        <strain evidence="3 4">HHB12029</strain>
    </source>
</reference>
<dbReference type="InParanoid" id="A0A166AKP0"/>
<feature type="chain" id="PRO_5007870688" description="MARVEL domain-containing protein" evidence="2">
    <location>
        <begin position="25"/>
        <end position="183"/>
    </location>
</feature>
<feature type="transmembrane region" description="Helical" evidence="1">
    <location>
        <begin position="49"/>
        <end position="72"/>
    </location>
</feature>
<name>A0A166AKP0_EXIGL</name>
<gene>
    <name evidence="3" type="ORF">EXIGLDRAFT_717843</name>
</gene>
<evidence type="ECO:0000313" key="4">
    <source>
        <dbReference type="Proteomes" id="UP000077266"/>
    </source>
</evidence>
<feature type="signal peptide" evidence="2">
    <location>
        <begin position="1"/>
        <end position="24"/>
    </location>
</feature>
<keyword evidence="1" id="KW-0812">Transmembrane</keyword>
<keyword evidence="4" id="KW-1185">Reference proteome</keyword>
<keyword evidence="1" id="KW-0472">Membrane</keyword>